<organism evidence="8">
    <name type="scientific">Anisakis simplex</name>
    <name type="common">Herring worm</name>
    <dbReference type="NCBI Taxonomy" id="6269"/>
    <lineage>
        <taxon>Eukaryota</taxon>
        <taxon>Metazoa</taxon>
        <taxon>Ecdysozoa</taxon>
        <taxon>Nematoda</taxon>
        <taxon>Chromadorea</taxon>
        <taxon>Rhabditida</taxon>
        <taxon>Spirurina</taxon>
        <taxon>Ascaridomorpha</taxon>
        <taxon>Ascaridoidea</taxon>
        <taxon>Anisakidae</taxon>
        <taxon>Anisakis</taxon>
        <taxon>Anisakis simplex complex</taxon>
    </lineage>
</organism>
<feature type="transmembrane region" description="Helical" evidence="5">
    <location>
        <begin position="103"/>
        <end position="126"/>
    </location>
</feature>
<evidence type="ECO:0000256" key="1">
    <source>
        <dbReference type="ARBA" id="ARBA00004141"/>
    </source>
</evidence>
<dbReference type="OrthoDB" id="5794450at2759"/>
<dbReference type="Proteomes" id="UP000267096">
    <property type="component" value="Unassembled WGS sequence"/>
</dbReference>
<reference evidence="8" key="1">
    <citation type="submission" date="2017-02" db="UniProtKB">
        <authorList>
            <consortium name="WormBaseParasite"/>
        </authorList>
    </citation>
    <scope>IDENTIFICATION</scope>
</reference>
<keyword evidence="4 5" id="KW-0472">Membrane</keyword>
<comment type="subcellular location">
    <subcellularLocation>
        <location evidence="1">Membrane</location>
        <topology evidence="1">Multi-pass membrane protein</topology>
    </subcellularLocation>
</comment>
<dbReference type="EMBL" id="UYRR01000035">
    <property type="protein sequence ID" value="VDK17386.1"/>
    <property type="molecule type" value="Genomic_DNA"/>
</dbReference>
<keyword evidence="2 5" id="KW-0812">Transmembrane</keyword>
<proteinExistence type="predicted"/>
<dbReference type="Gene3D" id="1.20.140.150">
    <property type="match status" value="1"/>
</dbReference>
<dbReference type="AlphaFoldDB" id="A0A0M3IY85"/>
<evidence type="ECO:0000256" key="2">
    <source>
        <dbReference type="ARBA" id="ARBA00022692"/>
    </source>
</evidence>
<evidence type="ECO:0000256" key="3">
    <source>
        <dbReference type="ARBA" id="ARBA00022989"/>
    </source>
</evidence>
<keyword evidence="7" id="KW-1185">Reference proteome</keyword>
<sequence length="155" mass="17723">MERQQSIARQNRFFWETIFAFTFTLIAAILEVFHFVNNAWLVQGGPTLQYQRGLGSDCVKSERFQNGGGIRCSPWGDQTSTFVINGKRIQPDNVTEPILALRIARILMFISILLYVIVILTILIVCSKRDLQLKCFKTKVKILRILCIATLLLSE</sequence>
<reference evidence="6 7" key="2">
    <citation type="submission" date="2018-11" db="EMBL/GenBank/DDBJ databases">
        <authorList>
            <consortium name="Pathogen Informatics"/>
        </authorList>
    </citation>
    <scope>NUCLEOTIDE SEQUENCE [LARGE SCALE GENOMIC DNA]</scope>
</reference>
<protein>
    <submittedName>
        <fullName evidence="8">Ion_trans domain-containing protein</fullName>
    </submittedName>
</protein>
<dbReference type="WBParaSite" id="ASIM_0000020201-mRNA-1">
    <property type="protein sequence ID" value="ASIM_0000020201-mRNA-1"/>
    <property type="gene ID" value="ASIM_0000020201"/>
</dbReference>
<dbReference type="Pfam" id="PF10242">
    <property type="entry name" value="L_HMGIC_fpl"/>
    <property type="match status" value="1"/>
</dbReference>
<dbReference type="InterPro" id="IPR019372">
    <property type="entry name" value="LHFPL"/>
</dbReference>
<evidence type="ECO:0000256" key="4">
    <source>
        <dbReference type="ARBA" id="ARBA00023136"/>
    </source>
</evidence>
<accession>A0A0M3IY85</accession>
<evidence type="ECO:0000313" key="6">
    <source>
        <dbReference type="EMBL" id="VDK17386.1"/>
    </source>
</evidence>
<dbReference type="GO" id="GO:0016020">
    <property type="term" value="C:membrane"/>
    <property type="evidence" value="ECO:0007669"/>
    <property type="project" value="UniProtKB-SubCell"/>
</dbReference>
<evidence type="ECO:0000313" key="7">
    <source>
        <dbReference type="Proteomes" id="UP000267096"/>
    </source>
</evidence>
<evidence type="ECO:0000313" key="8">
    <source>
        <dbReference type="WBParaSite" id="ASIM_0000020201-mRNA-1"/>
    </source>
</evidence>
<gene>
    <name evidence="6" type="ORF">ASIM_LOCUS117</name>
</gene>
<keyword evidence="3 5" id="KW-1133">Transmembrane helix</keyword>
<evidence type="ECO:0000256" key="5">
    <source>
        <dbReference type="SAM" id="Phobius"/>
    </source>
</evidence>
<feature type="transmembrane region" description="Helical" evidence="5">
    <location>
        <begin position="12"/>
        <end position="36"/>
    </location>
</feature>
<name>A0A0M3IY85_ANISI</name>